<dbReference type="AlphaFoldDB" id="A0A2W5YXD5"/>
<dbReference type="Pfam" id="PF00571">
    <property type="entry name" value="CBS"/>
    <property type="match status" value="2"/>
</dbReference>
<name>A0A2W5YXD5_9BACT</name>
<dbReference type="InterPro" id="IPR038076">
    <property type="entry name" value="MgtE_N_sf"/>
</dbReference>
<dbReference type="PROSITE" id="PS51371">
    <property type="entry name" value="CBS"/>
    <property type="match status" value="2"/>
</dbReference>
<sequence>MAAIIPAPPSRSERTLNDQSVSRERCGAFVGPRGIGDVSAAQVLQAPEAETDANAFGSAANGAEACLQRKEMSPIPLPSALGGTIPLAVIFLSDFLRADVVDVDQRTVGSVRDLIVRMGEPYPSVSAVAIRGRSRQLPATIDWGAVRAGESGELSLDVPTSALRPHVRTDGEIWLARDVLDKQIVDTDGRRVVRVNDLQLQPQDGKMLLVGVDIGARGLLRRLGVERAGRRVTHLVGRDFPQRLISWDAVDPVHSDEQSVRLKISHQKLAKMHPADIAEIVEQLGGRDRAAIFASLDDEVAADVVEESSEEVQAQILSRLDDERAADILEAMSPDEAADLLGDLPEERREQLIAKMEADEAEDVEELLGYEDDTAGGLMTTEFVAVPVTLTAQQTIDRLRELEPDAESIYYVYVVDEDEKLLGVLSLRDLIVARPDTPIADLMIKRVVAVPLDASPEDVAAVIAKYNLLAVPVVDDEDRMQGIVTIDDAMDEVMPAGVRRRARAL</sequence>
<dbReference type="Pfam" id="PF03448">
    <property type="entry name" value="MgtE_N"/>
    <property type="match status" value="1"/>
</dbReference>
<evidence type="ECO:0000259" key="2">
    <source>
        <dbReference type="PROSITE" id="PS51371"/>
    </source>
</evidence>
<dbReference type="Gene3D" id="3.10.580.10">
    <property type="entry name" value="CBS-domain"/>
    <property type="match status" value="1"/>
</dbReference>
<dbReference type="SUPFAM" id="SSF54631">
    <property type="entry name" value="CBS-domain pair"/>
    <property type="match status" value="1"/>
</dbReference>
<dbReference type="Proteomes" id="UP000248724">
    <property type="component" value="Unassembled WGS sequence"/>
</dbReference>
<dbReference type="Gene3D" id="1.25.60.10">
    <property type="entry name" value="MgtE N-terminal domain-like"/>
    <property type="match status" value="1"/>
</dbReference>
<dbReference type="InterPro" id="IPR006669">
    <property type="entry name" value="MgtE_transporter"/>
</dbReference>
<dbReference type="GO" id="GO:0015095">
    <property type="term" value="F:magnesium ion transmembrane transporter activity"/>
    <property type="evidence" value="ECO:0007669"/>
    <property type="project" value="InterPro"/>
</dbReference>
<dbReference type="InterPro" id="IPR006668">
    <property type="entry name" value="Mg_transptr_MgtE_intracell_dom"/>
</dbReference>
<dbReference type="EMBL" id="QHBU01000292">
    <property type="protein sequence ID" value="PZR77609.1"/>
    <property type="molecule type" value="Genomic_DNA"/>
</dbReference>
<accession>A0A2W5YXD5</accession>
<dbReference type="CDD" id="cd04606">
    <property type="entry name" value="CBS_pair_Mg_transporter"/>
    <property type="match status" value="1"/>
</dbReference>
<dbReference type="SMART" id="SM00116">
    <property type="entry name" value="CBS"/>
    <property type="match status" value="2"/>
</dbReference>
<dbReference type="GO" id="GO:0016020">
    <property type="term" value="C:membrane"/>
    <property type="evidence" value="ECO:0007669"/>
    <property type="project" value="InterPro"/>
</dbReference>
<reference evidence="3 4" key="1">
    <citation type="journal article" date="2017" name="Nature">
        <title>Atmospheric trace gases support primary production in Antarctic desert surface soil.</title>
        <authorList>
            <person name="Ji M."/>
            <person name="Greening C."/>
            <person name="Vanwonterghem I."/>
            <person name="Carere C.R."/>
            <person name="Bay S.K."/>
            <person name="Steen J.A."/>
            <person name="Montgomery K."/>
            <person name="Lines T."/>
            <person name="Beardall J."/>
            <person name="van Dorst J."/>
            <person name="Snape I."/>
            <person name="Stott M.B."/>
            <person name="Hugenholtz P."/>
            <person name="Ferrari B.C."/>
        </authorList>
    </citation>
    <scope>NUCLEOTIDE SEQUENCE [LARGE SCALE GENOMIC DNA]</scope>
    <source>
        <strain evidence="3">RRmetagenome_bin12</strain>
    </source>
</reference>
<dbReference type="PANTHER" id="PTHR43773:SF1">
    <property type="entry name" value="MAGNESIUM TRANSPORTER MGTE"/>
    <property type="match status" value="1"/>
</dbReference>
<dbReference type="InterPro" id="IPR046342">
    <property type="entry name" value="CBS_dom_sf"/>
</dbReference>
<evidence type="ECO:0000313" key="3">
    <source>
        <dbReference type="EMBL" id="PZR77609.1"/>
    </source>
</evidence>
<dbReference type="SUPFAM" id="SSF158791">
    <property type="entry name" value="MgtE N-terminal domain-like"/>
    <property type="match status" value="1"/>
</dbReference>
<gene>
    <name evidence="3" type="ORF">DLM65_15320</name>
</gene>
<dbReference type="PANTHER" id="PTHR43773">
    <property type="entry name" value="MAGNESIUM TRANSPORTER MGTE"/>
    <property type="match status" value="1"/>
</dbReference>
<evidence type="ECO:0000256" key="1">
    <source>
        <dbReference type="PROSITE-ProRule" id="PRU00703"/>
    </source>
</evidence>
<comment type="caution">
    <text evidence="3">The sequence shown here is derived from an EMBL/GenBank/DDBJ whole genome shotgun (WGS) entry which is preliminary data.</text>
</comment>
<protein>
    <submittedName>
        <fullName evidence="3">Magnesium transporter MgtE</fullName>
    </submittedName>
</protein>
<keyword evidence="1" id="KW-0129">CBS domain</keyword>
<feature type="domain" description="CBS" evidence="2">
    <location>
        <begin position="379"/>
        <end position="442"/>
    </location>
</feature>
<evidence type="ECO:0000313" key="4">
    <source>
        <dbReference type="Proteomes" id="UP000248724"/>
    </source>
</evidence>
<organism evidence="3 4">
    <name type="scientific">Candidatus Aeolococcus gillhamiae</name>
    <dbReference type="NCBI Taxonomy" id="3127015"/>
    <lineage>
        <taxon>Bacteria</taxon>
        <taxon>Bacillati</taxon>
        <taxon>Candidatus Dormiibacterota</taxon>
        <taxon>Candidatus Dormibacteria</taxon>
        <taxon>Candidatus Aeolococcales</taxon>
        <taxon>Candidatus Aeolococcaceae</taxon>
        <taxon>Candidatus Aeolococcus</taxon>
    </lineage>
</organism>
<dbReference type="SMART" id="SM00924">
    <property type="entry name" value="MgtE_N"/>
    <property type="match status" value="1"/>
</dbReference>
<dbReference type="InterPro" id="IPR000644">
    <property type="entry name" value="CBS_dom"/>
</dbReference>
<proteinExistence type="predicted"/>
<feature type="domain" description="CBS" evidence="2">
    <location>
        <begin position="443"/>
        <end position="501"/>
    </location>
</feature>